<reference evidence="13" key="1">
    <citation type="submission" date="2019-03" db="EMBL/GenBank/DDBJ databases">
        <title>Lake Tanganyika Metagenome-Assembled Genomes (MAGs).</title>
        <authorList>
            <person name="Tran P."/>
        </authorList>
    </citation>
    <scope>NUCLEOTIDE SEQUENCE</scope>
    <source>
        <strain evidence="13">M_DeepCast_50m_m2_156</strain>
    </source>
</reference>
<evidence type="ECO:0000256" key="3">
    <source>
        <dbReference type="ARBA" id="ARBA00012814"/>
    </source>
</evidence>
<dbReference type="SUPFAM" id="SSF46785">
    <property type="entry name" value="Winged helix' DNA-binding domain"/>
    <property type="match status" value="1"/>
</dbReference>
<keyword evidence="4" id="KW-0963">Cytoplasm</keyword>
<dbReference type="EC" id="6.1.1.20" evidence="3"/>
<proteinExistence type="inferred from homology"/>
<keyword evidence="5 13" id="KW-0436">Ligase</keyword>
<organism evidence="13 14">
    <name type="scientific">Candidatus Iainarchaeum sp</name>
    <dbReference type="NCBI Taxonomy" id="3101447"/>
    <lineage>
        <taxon>Archaea</taxon>
        <taxon>Candidatus Iainarchaeota</taxon>
        <taxon>Candidatus Iainarchaeia</taxon>
        <taxon>Candidatus Iainarchaeales</taxon>
        <taxon>Candidatus Iainarchaeaceae</taxon>
        <taxon>Candidatus Iainarchaeum</taxon>
    </lineage>
</organism>
<evidence type="ECO:0000313" key="13">
    <source>
        <dbReference type="EMBL" id="MBM3281952.1"/>
    </source>
</evidence>
<dbReference type="Gene3D" id="3.30.930.10">
    <property type="entry name" value="Bira Bifunctional Protein, Domain 2"/>
    <property type="match status" value="1"/>
</dbReference>
<evidence type="ECO:0000256" key="1">
    <source>
        <dbReference type="ARBA" id="ARBA00004496"/>
    </source>
</evidence>
<evidence type="ECO:0000256" key="5">
    <source>
        <dbReference type="ARBA" id="ARBA00022598"/>
    </source>
</evidence>
<evidence type="ECO:0000256" key="11">
    <source>
        <dbReference type="ARBA" id="ARBA00023146"/>
    </source>
</evidence>
<dbReference type="Pfam" id="PF01409">
    <property type="entry name" value="tRNA-synt_2d"/>
    <property type="match status" value="1"/>
</dbReference>
<dbReference type="Gene3D" id="1.10.10.2330">
    <property type="match status" value="1"/>
</dbReference>
<dbReference type="GO" id="GO:0046872">
    <property type="term" value="F:metal ion binding"/>
    <property type="evidence" value="ECO:0007669"/>
    <property type="project" value="UniProtKB-KW"/>
</dbReference>
<evidence type="ECO:0000256" key="6">
    <source>
        <dbReference type="ARBA" id="ARBA00022723"/>
    </source>
</evidence>
<dbReference type="InterPro" id="IPR036390">
    <property type="entry name" value="WH_DNA-bd_sf"/>
</dbReference>
<dbReference type="NCBIfam" id="TIGR00468">
    <property type="entry name" value="pheS"/>
    <property type="match status" value="1"/>
</dbReference>
<evidence type="ECO:0000259" key="12">
    <source>
        <dbReference type="PROSITE" id="PS50862"/>
    </source>
</evidence>
<dbReference type="AlphaFoldDB" id="A0A8T4C605"/>
<dbReference type="GO" id="GO:0004826">
    <property type="term" value="F:phenylalanine-tRNA ligase activity"/>
    <property type="evidence" value="ECO:0007669"/>
    <property type="project" value="UniProtKB-EC"/>
</dbReference>
<dbReference type="PROSITE" id="PS50862">
    <property type="entry name" value="AA_TRNA_LIGASE_II"/>
    <property type="match status" value="1"/>
</dbReference>
<dbReference type="Gene3D" id="3.30.1370.240">
    <property type="match status" value="1"/>
</dbReference>
<evidence type="ECO:0000256" key="8">
    <source>
        <dbReference type="ARBA" id="ARBA00022840"/>
    </source>
</evidence>
<comment type="subcellular location">
    <subcellularLocation>
        <location evidence="1">Cytoplasm</location>
    </subcellularLocation>
</comment>
<evidence type="ECO:0000256" key="9">
    <source>
        <dbReference type="ARBA" id="ARBA00022842"/>
    </source>
</evidence>
<sequence length="513" mass="57437">MSDPALLLLSVLRDGKEHSLSSIAESASLSPDAVRRVLGDLSEKSLVVVSREKKEKWFVSKSGEDALSSNGLPEQLLCHVLRDNALDMNALRGHFSTNPQAFSAAFGLAKRSNWITLESKNNQTLIRLTDAGKKSADHSPLFHVLQAVSRGEDIHAHSNVITELSARGLIQSKTHTVERVRITPEGLSLLDSGKIPSSTAQIGVLTPQLLQSGSWKNASFKPYDVTLGVEERWPGRIHPLRNVMRDVRQIMVELGFDEMSSGLVESAFWNMDAMFIPQDHPAREVQDTFYLPGRAVLDNPDLVKRVKALHEHGGKTGSKGFGYEWDPRVAAQLLLRTHTTATTFREFALHPQQPQKKFAIGRIFRNEAIDATHLAEFHQVEGFVMGEGLNLRHLMGIIREFYAKLGFTKVRFKPTYNPYTEPSMESAAYNPQLGKWVEIINSGMFRKESLSPFGIDVPVIAWGFGLERIVMMLYEKNTIKEIMGPDVDVDFIRSYSGVKHGLVKKEEFSHGKR</sequence>
<dbReference type="PANTHER" id="PTHR11538:SF40">
    <property type="entry name" value="PHENYLALANINE--TRNA LIGASE ALPHA SUBUNIT"/>
    <property type="match status" value="1"/>
</dbReference>
<dbReference type="InterPro" id="IPR004529">
    <property type="entry name" value="Phe-tRNA-synth_IIc_asu"/>
</dbReference>
<dbReference type="GO" id="GO:0006432">
    <property type="term" value="P:phenylalanyl-tRNA aminoacylation"/>
    <property type="evidence" value="ECO:0007669"/>
    <property type="project" value="InterPro"/>
</dbReference>
<dbReference type="GO" id="GO:0005737">
    <property type="term" value="C:cytoplasm"/>
    <property type="evidence" value="ECO:0007669"/>
    <property type="project" value="UniProtKB-SubCell"/>
</dbReference>
<protein>
    <recommendedName>
        <fullName evidence="3">phenylalanine--tRNA ligase</fullName>
        <ecNumber evidence="3">6.1.1.20</ecNumber>
    </recommendedName>
</protein>
<keyword evidence="11" id="KW-0030">Aminoacyl-tRNA synthetase</keyword>
<dbReference type="Gene3D" id="1.10.10.2320">
    <property type="match status" value="1"/>
</dbReference>
<evidence type="ECO:0000313" key="14">
    <source>
        <dbReference type="Proteomes" id="UP000774699"/>
    </source>
</evidence>
<dbReference type="InterPro" id="IPR045864">
    <property type="entry name" value="aa-tRNA-synth_II/BPL/LPL"/>
</dbReference>
<keyword evidence="10" id="KW-0648">Protein biosynthesis</keyword>
<dbReference type="Proteomes" id="UP000774699">
    <property type="component" value="Unassembled WGS sequence"/>
</dbReference>
<dbReference type="EMBL" id="VGJJ01000005">
    <property type="protein sequence ID" value="MBM3281952.1"/>
    <property type="molecule type" value="Genomic_DNA"/>
</dbReference>
<dbReference type="NCBIfam" id="NF003210">
    <property type="entry name" value="PRK04172.1"/>
    <property type="match status" value="1"/>
</dbReference>
<dbReference type="GO" id="GO:0005524">
    <property type="term" value="F:ATP binding"/>
    <property type="evidence" value="ECO:0007669"/>
    <property type="project" value="UniProtKB-KW"/>
</dbReference>
<dbReference type="PANTHER" id="PTHR11538">
    <property type="entry name" value="PHENYLALANYL-TRNA SYNTHETASE"/>
    <property type="match status" value="1"/>
</dbReference>
<keyword evidence="9" id="KW-0460">Magnesium</keyword>
<dbReference type="SUPFAM" id="SSF55681">
    <property type="entry name" value="Class II aaRS and biotin synthetases"/>
    <property type="match status" value="1"/>
</dbReference>
<gene>
    <name evidence="13" type="ORF">FJY86_01245</name>
</gene>
<dbReference type="CDD" id="cd00496">
    <property type="entry name" value="PheRS_alpha_core"/>
    <property type="match status" value="1"/>
</dbReference>
<comment type="caution">
    <text evidence="13">The sequence shown here is derived from an EMBL/GenBank/DDBJ whole genome shotgun (WGS) entry which is preliminary data.</text>
</comment>
<keyword evidence="8" id="KW-0067">ATP-binding</keyword>
<evidence type="ECO:0000256" key="7">
    <source>
        <dbReference type="ARBA" id="ARBA00022741"/>
    </source>
</evidence>
<name>A0A8T4C605_9ARCH</name>
<keyword evidence="7" id="KW-0547">Nucleotide-binding</keyword>
<feature type="domain" description="Aminoacyl-transfer RNA synthetases class-II family profile" evidence="12">
    <location>
        <begin position="241"/>
        <end position="485"/>
    </location>
</feature>
<dbReference type="GO" id="GO:0000049">
    <property type="term" value="F:tRNA binding"/>
    <property type="evidence" value="ECO:0007669"/>
    <property type="project" value="InterPro"/>
</dbReference>
<comment type="similarity">
    <text evidence="2">Belongs to the class-II aminoacyl-tRNA synthetase family. Phe-tRNA synthetase alpha subunit type 2 subfamily.</text>
</comment>
<dbReference type="InterPro" id="IPR006195">
    <property type="entry name" value="aa-tRNA-synth_II"/>
</dbReference>
<dbReference type="InterPro" id="IPR002319">
    <property type="entry name" value="Phenylalanyl-tRNA_Synthase"/>
</dbReference>
<evidence type="ECO:0000256" key="4">
    <source>
        <dbReference type="ARBA" id="ARBA00022490"/>
    </source>
</evidence>
<evidence type="ECO:0000256" key="2">
    <source>
        <dbReference type="ARBA" id="ARBA00006703"/>
    </source>
</evidence>
<evidence type="ECO:0000256" key="10">
    <source>
        <dbReference type="ARBA" id="ARBA00022917"/>
    </source>
</evidence>
<accession>A0A8T4C605</accession>
<keyword evidence="6" id="KW-0479">Metal-binding</keyword>